<reference evidence="2" key="2">
    <citation type="submission" date="2020-09" db="EMBL/GenBank/DDBJ databases">
        <authorList>
            <person name="Sun Q."/>
            <person name="Ohkuma M."/>
        </authorList>
    </citation>
    <scope>NUCLEOTIDE SEQUENCE</scope>
    <source>
        <strain evidence="2">JCM 14359</strain>
    </source>
</reference>
<organism evidence="2 3">
    <name type="scientific">Halobellus salinus</name>
    <dbReference type="NCBI Taxonomy" id="931585"/>
    <lineage>
        <taxon>Archaea</taxon>
        <taxon>Methanobacteriati</taxon>
        <taxon>Methanobacteriota</taxon>
        <taxon>Stenosarchaea group</taxon>
        <taxon>Halobacteria</taxon>
        <taxon>Halobacteriales</taxon>
        <taxon>Haloferacaceae</taxon>
        <taxon>Halobellus</taxon>
    </lineage>
</organism>
<name>A0A830EE05_9EURY</name>
<reference evidence="2" key="1">
    <citation type="journal article" date="2014" name="Int. J. Syst. Evol. Microbiol.">
        <title>Complete genome sequence of Corynebacterium casei LMG S-19264T (=DSM 44701T), isolated from a smear-ripened cheese.</title>
        <authorList>
            <consortium name="US DOE Joint Genome Institute (JGI-PGF)"/>
            <person name="Walter F."/>
            <person name="Albersmeier A."/>
            <person name="Kalinowski J."/>
            <person name="Ruckert C."/>
        </authorList>
    </citation>
    <scope>NUCLEOTIDE SEQUENCE</scope>
    <source>
        <strain evidence="2">JCM 14359</strain>
    </source>
</reference>
<accession>A0A830EE05</accession>
<gene>
    <name evidence="2" type="ORF">GCM10008995_02580</name>
</gene>
<keyword evidence="1" id="KW-0812">Transmembrane</keyword>
<comment type="caution">
    <text evidence="2">The sequence shown here is derived from an EMBL/GenBank/DDBJ whole genome shotgun (WGS) entry which is preliminary data.</text>
</comment>
<dbReference type="EMBL" id="BMOC01000001">
    <property type="protein sequence ID" value="GGI96032.1"/>
    <property type="molecule type" value="Genomic_DNA"/>
</dbReference>
<evidence type="ECO:0000313" key="2">
    <source>
        <dbReference type="EMBL" id="GGI96032.1"/>
    </source>
</evidence>
<sequence>MLPWGHAALGYLVYSVYVRWRHGRPPIGLTVVALGIGTQFPDLIDKPLTWTVPLLPYGRSLAHSLVAFGILCTVLRVWFRYPDQRALTEAFTLGYATHVVGDGVAPALAGDYTALRYLFWPVTAVPASPGAESFIDFFVTLTMTPMHLFGIVLTVVAVALWIVDGLPGVWDLIREPTTTA</sequence>
<dbReference type="AlphaFoldDB" id="A0A830EE05"/>
<proteinExistence type="predicted"/>
<dbReference type="InterPro" id="IPR007404">
    <property type="entry name" value="YdjM-like"/>
</dbReference>
<feature type="transmembrane region" description="Helical" evidence="1">
    <location>
        <begin position="60"/>
        <end position="79"/>
    </location>
</feature>
<evidence type="ECO:0000256" key="1">
    <source>
        <dbReference type="SAM" id="Phobius"/>
    </source>
</evidence>
<protein>
    <recommendedName>
        <fullName evidence="4">Metal-dependent hydrolase</fullName>
    </recommendedName>
</protein>
<keyword evidence="1" id="KW-0472">Membrane</keyword>
<keyword evidence="1" id="KW-1133">Transmembrane helix</keyword>
<evidence type="ECO:0008006" key="4">
    <source>
        <dbReference type="Google" id="ProtNLM"/>
    </source>
</evidence>
<dbReference type="OrthoDB" id="200338at2157"/>
<keyword evidence="3" id="KW-1185">Reference proteome</keyword>
<dbReference type="Proteomes" id="UP000653099">
    <property type="component" value="Unassembled WGS sequence"/>
</dbReference>
<dbReference type="Pfam" id="PF04307">
    <property type="entry name" value="YdjM"/>
    <property type="match status" value="1"/>
</dbReference>
<dbReference type="RefSeq" id="WP_188785570.1">
    <property type="nucleotide sequence ID" value="NZ_BMOC01000001.1"/>
</dbReference>
<evidence type="ECO:0000313" key="3">
    <source>
        <dbReference type="Proteomes" id="UP000653099"/>
    </source>
</evidence>
<feature type="transmembrane region" description="Helical" evidence="1">
    <location>
        <begin position="137"/>
        <end position="163"/>
    </location>
</feature>